<dbReference type="OrthoDB" id="1870062at2759"/>
<dbReference type="Gene3D" id="3.90.70.200">
    <property type="entry name" value="Plus-3 domain"/>
    <property type="match status" value="1"/>
</dbReference>
<feature type="domain" description="DM2" evidence="3">
    <location>
        <begin position="1"/>
        <end position="51"/>
    </location>
</feature>
<dbReference type="SUPFAM" id="SSF47592">
    <property type="entry name" value="SWIB/MDM2 domain"/>
    <property type="match status" value="1"/>
</dbReference>
<dbReference type="Proteomes" id="UP000653305">
    <property type="component" value="Unassembled WGS sequence"/>
</dbReference>
<feature type="compositionally biased region" description="Basic and acidic residues" evidence="1">
    <location>
        <begin position="81"/>
        <end position="90"/>
    </location>
</feature>
<evidence type="ECO:0000313" key="4">
    <source>
        <dbReference type="EMBL" id="GFP99232.1"/>
    </source>
</evidence>
<proteinExistence type="predicted"/>
<evidence type="ECO:0000256" key="1">
    <source>
        <dbReference type="SAM" id="MobiDB-lite"/>
    </source>
</evidence>
<dbReference type="Pfam" id="PF03126">
    <property type="entry name" value="Plus-3"/>
    <property type="match status" value="1"/>
</dbReference>
<dbReference type="PANTHER" id="PTHR46851:SF11">
    <property type="entry name" value="GYF DOMAIN-CONTAINING PROTEIN"/>
    <property type="match status" value="1"/>
</dbReference>
<dbReference type="InterPro" id="IPR003121">
    <property type="entry name" value="SWIB_MDM2_domain"/>
</dbReference>
<accession>A0A830CLU0</accession>
<feature type="compositionally biased region" description="Basic and acidic residues" evidence="1">
    <location>
        <begin position="52"/>
        <end position="65"/>
    </location>
</feature>
<dbReference type="PANTHER" id="PTHR46851">
    <property type="entry name" value="OS01G0884500 PROTEIN"/>
    <property type="match status" value="1"/>
</dbReference>
<reference evidence="4" key="1">
    <citation type="submission" date="2020-07" db="EMBL/GenBank/DDBJ databases">
        <title>Ethylene signaling mediates host invasion by parasitic plants.</title>
        <authorList>
            <person name="Yoshida S."/>
        </authorList>
    </citation>
    <scope>NUCLEOTIDE SEQUENCE</scope>
    <source>
        <strain evidence="4">Okayama</strain>
    </source>
</reference>
<comment type="caution">
    <text evidence="4">The sequence shown here is derived from an EMBL/GenBank/DDBJ whole genome shotgun (WGS) entry which is preliminary data.</text>
</comment>
<dbReference type="InterPro" id="IPR004343">
    <property type="entry name" value="Plus-3_dom"/>
</dbReference>
<feature type="domain" description="Plus3" evidence="2">
    <location>
        <begin position="96"/>
        <end position="152"/>
    </location>
</feature>
<dbReference type="PROSITE" id="PS51925">
    <property type="entry name" value="SWIB_MDM2"/>
    <property type="match status" value="1"/>
</dbReference>
<dbReference type="Gene3D" id="1.10.245.10">
    <property type="entry name" value="SWIB/MDM2 domain"/>
    <property type="match status" value="1"/>
</dbReference>
<dbReference type="Pfam" id="PF02201">
    <property type="entry name" value="SWIB"/>
    <property type="match status" value="1"/>
</dbReference>
<evidence type="ECO:0000259" key="3">
    <source>
        <dbReference type="PROSITE" id="PS51925"/>
    </source>
</evidence>
<organism evidence="4 5">
    <name type="scientific">Phtheirospermum japonicum</name>
    <dbReference type="NCBI Taxonomy" id="374723"/>
    <lineage>
        <taxon>Eukaryota</taxon>
        <taxon>Viridiplantae</taxon>
        <taxon>Streptophyta</taxon>
        <taxon>Embryophyta</taxon>
        <taxon>Tracheophyta</taxon>
        <taxon>Spermatophyta</taxon>
        <taxon>Magnoliopsida</taxon>
        <taxon>eudicotyledons</taxon>
        <taxon>Gunneridae</taxon>
        <taxon>Pentapetalae</taxon>
        <taxon>asterids</taxon>
        <taxon>lamiids</taxon>
        <taxon>Lamiales</taxon>
        <taxon>Orobanchaceae</taxon>
        <taxon>Orobanchaceae incertae sedis</taxon>
        <taxon>Phtheirospermum</taxon>
    </lineage>
</organism>
<dbReference type="InterPro" id="IPR036128">
    <property type="entry name" value="Plus3-like_sf"/>
</dbReference>
<gene>
    <name evidence="4" type="ORF">PHJA_002067100</name>
</gene>
<dbReference type="GO" id="GO:0003677">
    <property type="term" value="F:DNA binding"/>
    <property type="evidence" value="ECO:0007669"/>
    <property type="project" value="InterPro"/>
</dbReference>
<dbReference type="PROSITE" id="PS51360">
    <property type="entry name" value="PLUS3"/>
    <property type="match status" value="1"/>
</dbReference>
<sequence length="152" mass="17686">MTVNEYVKEKKLLHPEKKRIVMCDARLHSLFRKKTINKSRIHNLLEDHFAENHEVSEDDNVRPDSEENLGTLNPCKRQRKTGAEKKSREKDDPFASIVVENLKLVYLGIGVLKEMLKEAETFEEKVTGCFVRVKSHPYDCRSESYQLVQVKG</sequence>
<name>A0A830CLU0_9LAMI</name>
<dbReference type="EMBL" id="BMAC01000561">
    <property type="protein sequence ID" value="GFP99232.1"/>
    <property type="molecule type" value="Genomic_DNA"/>
</dbReference>
<dbReference type="AlphaFoldDB" id="A0A830CLU0"/>
<protein>
    <submittedName>
        <fullName evidence="4">Uncharacterized protein at5g08430</fullName>
    </submittedName>
</protein>
<feature type="region of interest" description="Disordered" evidence="1">
    <location>
        <begin position="52"/>
        <end position="90"/>
    </location>
</feature>
<dbReference type="CDD" id="cd10567">
    <property type="entry name" value="SWIB-MDM2_like"/>
    <property type="match status" value="1"/>
</dbReference>
<dbReference type="InterPro" id="IPR036885">
    <property type="entry name" value="SWIB_MDM2_dom_sf"/>
</dbReference>
<evidence type="ECO:0000313" key="5">
    <source>
        <dbReference type="Proteomes" id="UP000653305"/>
    </source>
</evidence>
<dbReference type="InterPro" id="IPR045894">
    <property type="entry name" value="At5g08430-like"/>
</dbReference>
<evidence type="ECO:0000259" key="2">
    <source>
        <dbReference type="PROSITE" id="PS51360"/>
    </source>
</evidence>
<dbReference type="SUPFAM" id="SSF159042">
    <property type="entry name" value="Plus3-like"/>
    <property type="match status" value="1"/>
</dbReference>
<keyword evidence="5" id="KW-1185">Reference proteome</keyword>